<dbReference type="PROSITE" id="PS51371">
    <property type="entry name" value="CBS"/>
    <property type="match status" value="2"/>
</dbReference>
<dbReference type="Gene3D" id="3.30.465.10">
    <property type="match status" value="1"/>
</dbReference>
<comment type="similarity">
    <text evidence="1">Belongs to the UPF0053 family.</text>
</comment>
<dbReference type="InterPro" id="IPR005170">
    <property type="entry name" value="Transptr-assoc_dom"/>
</dbReference>
<comment type="caution">
    <text evidence="11">The sequence shown here is derived from an EMBL/GenBank/DDBJ whole genome shotgun (WGS) entry which is preliminary data.</text>
</comment>
<evidence type="ECO:0000256" key="6">
    <source>
        <dbReference type="ARBA" id="ARBA00023285"/>
    </source>
</evidence>
<dbReference type="OrthoDB" id="9797674at2"/>
<dbReference type="Pfam" id="PF00571">
    <property type="entry name" value="CBS"/>
    <property type="match status" value="2"/>
</dbReference>
<dbReference type="InterPro" id="IPR044751">
    <property type="entry name" value="Ion_transp-like_CBS"/>
</dbReference>
<dbReference type="FunFam" id="3.10.580.10:FF:000002">
    <property type="entry name" value="Magnesium/cobalt efflux protein CorC"/>
    <property type="match status" value="1"/>
</dbReference>
<evidence type="ECO:0000256" key="8">
    <source>
        <dbReference type="ARBA" id="ARBA00040729"/>
    </source>
</evidence>
<evidence type="ECO:0000256" key="9">
    <source>
        <dbReference type="PROSITE-ProRule" id="PRU00703"/>
    </source>
</evidence>
<dbReference type="InterPro" id="IPR036318">
    <property type="entry name" value="FAD-bd_PCMH-like_sf"/>
</dbReference>
<name>E8LKE0_SUCHY</name>
<dbReference type="InterPro" id="IPR000644">
    <property type="entry name" value="CBS_dom"/>
</dbReference>
<dbReference type="GO" id="GO:0005886">
    <property type="term" value="C:plasma membrane"/>
    <property type="evidence" value="ECO:0007669"/>
    <property type="project" value="TreeGrafter"/>
</dbReference>
<evidence type="ECO:0000256" key="4">
    <source>
        <dbReference type="ARBA" id="ARBA00022842"/>
    </source>
</evidence>
<evidence type="ECO:0000256" key="1">
    <source>
        <dbReference type="ARBA" id="ARBA00006337"/>
    </source>
</evidence>
<keyword evidence="2" id="KW-0813">Transport</keyword>
<dbReference type="SUPFAM" id="SSF54631">
    <property type="entry name" value="CBS-domain pair"/>
    <property type="match status" value="1"/>
</dbReference>
<accession>E8LKE0</accession>
<dbReference type="EMBL" id="AEVO01000055">
    <property type="protein sequence ID" value="EFY07023.1"/>
    <property type="molecule type" value="Genomic_DNA"/>
</dbReference>
<feature type="domain" description="CBS" evidence="10">
    <location>
        <begin position="131"/>
        <end position="188"/>
    </location>
</feature>
<proteinExistence type="inferred from homology"/>
<evidence type="ECO:0000256" key="2">
    <source>
        <dbReference type="ARBA" id="ARBA00022448"/>
    </source>
</evidence>
<evidence type="ECO:0000256" key="3">
    <source>
        <dbReference type="ARBA" id="ARBA00022737"/>
    </source>
</evidence>
<comment type="function">
    <text evidence="7">Plays a role in the transport of magnesium and cobalt ions.</text>
</comment>
<dbReference type="CDD" id="cd04590">
    <property type="entry name" value="CBS_pair_CorC_HlyC_assoc"/>
    <property type="match status" value="1"/>
</dbReference>
<evidence type="ECO:0000256" key="5">
    <source>
        <dbReference type="ARBA" id="ARBA00023122"/>
    </source>
</evidence>
<dbReference type="HOGENOM" id="CLU_015237_3_0_6"/>
<evidence type="ECO:0000313" key="11">
    <source>
        <dbReference type="EMBL" id="EFY07023.1"/>
    </source>
</evidence>
<dbReference type="GO" id="GO:0050660">
    <property type="term" value="F:flavin adenine dinucleotide binding"/>
    <property type="evidence" value="ECO:0007669"/>
    <property type="project" value="InterPro"/>
</dbReference>
<dbReference type="SMART" id="SM00116">
    <property type="entry name" value="CBS"/>
    <property type="match status" value="2"/>
</dbReference>
<dbReference type="SUPFAM" id="SSF56176">
    <property type="entry name" value="FAD-binding/transporter-associated domain-like"/>
    <property type="match status" value="1"/>
</dbReference>
<dbReference type="InterPro" id="IPR016169">
    <property type="entry name" value="FAD-bd_PCMH_sub2"/>
</dbReference>
<feature type="domain" description="CBS" evidence="10">
    <location>
        <begin position="65"/>
        <end position="127"/>
    </location>
</feature>
<dbReference type="PANTHER" id="PTHR22777">
    <property type="entry name" value="HEMOLYSIN-RELATED"/>
    <property type="match status" value="1"/>
</dbReference>
<dbReference type="PANTHER" id="PTHR22777:SF27">
    <property type="entry name" value="MAGNESIUM AND COBALT EFFLUX PROTEIN CORC"/>
    <property type="match status" value="1"/>
</dbReference>
<dbReference type="SMART" id="SM01091">
    <property type="entry name" value="CorC_HlyC"/>
    <property type="match status" value="1"/>
</dbReference>
<evidence type="ECO:0000313" key="12">
    <source>
        <dbReference type="Proteomes" id="UP000018458"/>
    </source>
</evidence>
<evidence type="ECO:0000259" key="10">
    <source>
        <dbReference type="PROSITE" id="PS51371"/>
    </source>
</evidence>
<keyword evidence="3" id="KW-0677">Repeat</keyword>
<dbReference type="eggNOG" id="COG4535">
    <property type="taxonomic scope" value="Bacteria"/>
</dbReference>
<evidence type="ECO:0000256" key="7">
    <source>
        <dbReference type="ARBA" id="ARBA00037273"/>
    </source>
</evidence>
<keyword evidence="4" id="KW-0460">Magnesium</keyword>
<dbReference type="InterPro" id="IPR046342">
    <property type="entry name" value="CBS_dom_sf"/>
</dbReference>
<keyword evidence="6" id="KW-0170">Cobalt</keyword>
<protein>
    <recommendedName>
        <fullName evidence="8">Magnesium and cobalt efflux protein CorC</fullName>
    </recommendedName>
</protein>
<dbReference type="Pfam" id="PF03471">
    <property type="entry name" value="CorC_HlyC"/>
    <property type="match status" value="1"/>
</dbReference>
<gene>
    <name evidence="11" type="ORF">HMPREF9444_01178</name>
</gene>
<dbReference type="Proteomes" id="UP000018458">
    <property type="component" value="Unassembled WGS sequence"/>
</dbReference>
<reference evidence="11 12" key="1">
    <citation type="submission" date="2011-01" db="EMBL/GenBank/DDBJ databases">
        <authorList>
            <person name="Weinstock G."/>
            <person name="Sodergren E."/>
            <person name="Clifton S."/>
            <person name="Fulton L."/>
            <person name="Fulton B."/>
            <person name="Courtney L."/>
            <person name="Fronick C."/>
            <person name="Harrison M."/>
            <person name="Strong C."/>
            <person name="Farmer C."/>
            <person name="Delahaunty K."/>
            <person name="Markovic C."/>
            <person name="Hall O."/>
            <person name="Minx P."/>
            <person name="Tomlinson C."/>
            <person name="Mitreva M."/>
            <person name="Hou S."/>
            <person name="Chen J."/>
            <person name="Wollam A."/>
            <person name="Pepin K.H."/>
            <person name="Johnson M."/>
            <person name="Bhonagiri V."/>
            <person name="Zhang X."/>
            <person name="Suruliraj S."/>
            <person name="Warren W."/>
            <person name="Chinwalla A."/>
            <person name="Mardis E.R."/>
            <person name="Wilson R.K."/>
        </authorList>
    </citation>
    <scope>NUCLEOTIDE SEQUENCE [LARGE SCALE GENOMIC DNA]</scope>
    <source>
        <strain evidence="12">DSM 22608 / JCM 16073 / KCTC 15190 / YIT 12066</strain>
    </source>
</reference>
<organism evidence="11 12">
    <name type="scientific">Succinatimonas hippei (strain DSM 22608 / JCM 16073 / KCTC 15190 / YIT 12066)</name>
    <dbReference type="NCBI Taxonomy" id="762983"/>
    <lineage>
        <taxon>Bacteria</taxon>
        <taxon>Pseudomonadati</taxon>
        <taxon>Pseudomonadota</taxon>
        <taxon>Gammaproteobacteria</taxon>
        <taxon>Aeromonadales</taxon>
        <taxon>Succinivibrionaceae</taxon>
        <taxon>Succinatimonas</taxon>
    </lineage>
</organism>
<keyword evidence="5 9" id="KW-0129">CBS domain</keyword>
<dbReference type="Gene3D" id="3.10.580.10">
    <property type="entry name" value="CBS-domain"/>
    <property type="match status" value="1"/>
</dbReference>
<sequence length="287" mass="32253">MSSDSLKTKSAHFINRLLHGIKPNDKGELADMIKDASDRDIIDDDTESMLSGVFEISKRRLCDIMIPRSQMITIDSNSSIEDAVKIIAKHGHSRYPVICEDKDHIIGILLAKDLLPYAISSEKNKPTVDKLVHPLVIVPEFKRVDSMLKEFQENRFHMAVVVDEFGGVCGLVTIEDILEIIVGDIGDEYDDEEDTLTDDIIKSADDSYLIKGQTPIEAFNDFFKTTLPKVDVDTVAGMVIHALGHLPQKDESVSINGFNFKVLNATHRQVQLLQVRKENLTTYQEQD</sequence>
<dbReference type="Pfam" id="PF21917">
    <property type="entry name" value="NMB0537_N"/>
    <property type="match status" value="1"/>
</dbReference>
<dbReference type="STRING" id="762983.HMPREF9444_01178"/>
<keyword evidence="12" id="KW-1185">Reference proteome</keyword>
<dbReference type="RefSeq" id="WP_009143378.1">
    <property type="nucleotide sequence ID" value="NZ_GL830991.1"/>
</dbReference>
<dbReference type="InterPro" id="IPR054115">
    <property type="entry name" value="CorC_N"/>
</dbReference>
<dbReference type="AlphaFoldDB" id="E8LKE0"/>